<evidence type="ECO:0000256" key="3">
    <source>
        <dbReference type="ARBA" id="ARBA00022729"/>
    </source>
</evidence>
<dbReference type="SMART" id="SM00409">
    <property type="entry name" value="IG"/>
    <property type="match status" value="8"/>
</dbReference>
<dbReference type="PRINTS" id="PR00014">
    <property type="entry name" value="FNTYPEIII"/>
</dbReference>
<evidence type="ECO:0000256" key="4">
    <source>
        <dbReference type="ARBA" id="ARBA00022737"/>
    </source>
</evidence>
<dbReference type="FunFam" id="2.60.40.10:FF:000107">
    <property type="entry name" value="Myosin, light chain kinase a"/>
    <property type="match status" value="1"/>
</dbReference>
<feature type="domain" description="Ig-like" evidence="14">
    <location>
        <begin position="601"/>
        <end position="686"/>
    </location>
</feature>
<dbReference type="InterPro" id="IPR013783">
    <property type="entry name" value="Ig-like_fold"/>
</dbReference>
<dbReference type="Proteomes" id="UP000694845">
    <property type="component" value="Unplaced"/>
</dbReference>
<dbReference type="InterPro" id="IPR009138">
    <property type="entry name" value="Neural_cell_adh"/>
</dbReference>
<dbReference type="InterPro" id="IPR003599">
    <property type="entry name" value="Ig_sub"/>
</dbReference>
<keyword evidence="10" id="KW-0393">Immunoglobulin domain</keyword>
<feature type="signal peptide" evidence="13">
    <location>
        <begin position="1"/>
        <end position="23"/>
    </location>
</feature>
<keyword evidence="2 12" id="KW-0812">Transmembrane</keyword>
<feature type="transmembrane region" description="Helical" evidence="12">
    <location>
        <begin position="1353"/>
        <end position="1378"/>
    </location>
</feature>
<dbReference type="InterPro" id="IPR013098">
    <property type="entry name" value="Ig_I-set"/>
</dbReference>
<evidence type="ECO:0000313" key="17">
    <source>
        <dbReference type="RefSeq" id="XP_022107057.1"/>
    </source>
</evidence>
<keyword evidence="6 12" id="KW-1133">Transmembrane helix</keyword>
<evidence type="ECO:0000256" key="1">
    <source>
        <dbReference type="ARBA" id="ARBA00004167"/>
    </source>
</evidence>
<feature type="compositionally biased region" description="Polar residues" evidence="11">
    <location>
        <begin position="1519"/>
        <end position="1529"/>
    </location>
</feature>
<dbReference type="GO" id="GO:0098609">
    <property type="term" value="P:cell-cell adhesion"/>
    <property type="evidence" value="ECO:0007669"/>
    <property type="project" value="TreeGrafter"/>
</dbReference>
<dbReference type="SUPFAM" id="SSF48726">
    <property type="entry name" value="Immunoglobulin"/>
    <property type="match status" value="8"/>
</dbReference>
<accession>A0A8B7ZPT3</accession>
<feature type="domain" description="Ig-like" evidence="14">
    <location>
        <begin position="231"/>
        <end position="319"/>
    </location>
</feature>
<dbReference type="CDD" id="cd00063">
    <property type="entry name" value="FN3"/>
    <property type="match status" value="5"/>
</dbReference>
<evidence type="ECO:0000256" key="8">
    <source>
        <dbReference type="ARBA" id="ARBA00023157"/>
    </source>
</evidence>
<dbReference type="InterPro" id="IPR036116">
    <property type="entry name" value="FN3_sf"/>
</dbReference>
<keyword evidence="16" id="KW-1185">Reference proteome</keyword>
<keyword evidence="9" id="KW-0325">Glycoprotein</keyword>
<dbReference type="PANTHER" id="PTHR44170:SF56">
    <property type="entry name" value="FIBRONECTIN TYPE-III DOMAIN-CONTAINING PROTEIN"/>
    <property type="match status" value="1"/>
</dbReference>
<feature type="domain" description="Ig-like" evidence="14">
    <location>
        <begin position="23"/>
        <end position="114"/>
    </location>
</feature>
<dbReference type="InterPro" id="IPR007110">
    <property type="entry name" value="Ig-like_dom"/>
</dbReference>
<evidence type="ECO:0000256" key="11">
    <source>
        <dbReference type="SAM" id="MobiDB-lite"/>
    </source>
</evidence>
<keyword evidence="7 12" id="KW-0472">Membrane</keyword>
<feature type="domain" description="Ig-like" evidence="14">
    <location>
        <begin position="510"/>
        <end position="597"/>
    </location>
</feature>
<dbReference type="OrthoDB" id="428111at2759"/>
<feature type="region of interest" description="Disordered" evidence="11">
    <location>
        <begin position="1310"/>
        <end position="1336"/>
    </location>
</feature>
<dbReference type="PRINTS" id="PR01838">
    <property type="entry name" value="NCAMFAMILY"/>
</dbReference>
<gene>
    <name evidence="17" type="primary">LOC110988113</name>
</gene>
<dbReference type="GO" id="GO:0005886">
    <property type="term" value="C:plasma membrane"/>
    <property type="evidence" value="ECO:0007669"/>
    <property type="project" value="UniProtKB-ARBA"/>
</dbReference>
<feature type="domain" description="Ig-like" evidence="14">
    <location>
        <begin position="409"/>
        <end position="505"/>
    </location>
</feature>
<keyword evidence="3 13" id="KW-0732">Signal</keyword>
<keyword evidence="8" id="KW-1015">Disulfide bond</keyword>
<dbReference type="SMART" id="SM00060">
    <property type="entry name" value="FN3"/>
    <property type="match status" value="5"/>
</dbReference>
<organism evidence="16 17">
    <name type="scientific">Acanthaster planci</name>
    <name type="common">Crown-of-thorns starfish</name>
    <dbReference type="NCBI Taxonomy" id="133434"/>
    <lineage>
        <taxon>Eukaryota</taxon>
        <taxon>Metazoa</taxon>
        <taxon>Echinodermata</taxon>
        <taxon>Eleutherozoa</taxon>
        <taxon>Asterozoa</taxon>
        <taxon>Asteroidea</taxon>
        <taxon>Valvatacea</taxon>
        <taxon>Valvatida</taxon>
        <taxon>Acanthasteridae</taxon>
        <taxon>Acanthaster</taxon>
    </lineage>
</organism>
<dbReference type="InterPro" id="IPR036179">
    <property type="entry name" value="Ig-like_dom_sf"/>
</dbReference>
<dbReference type="GeneID" id="110988113"/>
<dbReference type="RefSeq" id="XP_022107057.1">
    <property type="nucleotide sequence ID" value="XM_022251365.1"/>
</dbReference>
<feature type="domain" description="Fibronectin type-III" evidence="15">
    <location>
        <begin position="1090"/>
        <end position="1188"/>
    </location>
</feature>
<dbReference type="Pfam" id="PF07679">
    <property type="entry name" value="I-set"/>
    <property type="match status" value="3"/>
</dbReference>
<dbReference type="Gene3D" id="2.60.40.10">
    <property type="entry name" value="Immunoglobulins"/>
    <property type="match status" value="13"/>
</dbReference>
<dbReference type="InterPro" id="IPR003598">
    <property type="entry name" value="Ig_sub2"/>
</dbReference>
<dbReference type="OMA" id="CITSAFP"/>
<sequence>MASSEKRFLKVVLLVVCIGVGHAEIVFQEEPQDTVVALGQAVRFHCMAVDLRPGTITIQWKHNNAPMSAGGRVAVYPNGTLHVSPTQSGDEGTYSCIASLTSSGGFVDQKESVAAMLYFAFLNPVDFITGNQTVIDKQLAPAYFQCVSGDSRPLPTITWEKEGLPVIDELSYGEQFGGFNSLKRSQTLQINNVRKRHEGRYRCVVTNRLLSGQVERSAYSTLTVNPNPGEPYISIAPSSKIVPAGSSAAFPCQILGDPVPVVSWRRASNPYDLSNTTSYQVLANGTLFFLTVGDADDGSYVCTGTSRLGAVSTNPITLTAATMDWFFTESPSNVEVVEDSAATLICRPPVSKPPANITWYKNNVPFVPSQGAAVLDVGDLYFSAVSKEDEGDYFCVATNDYIPQSVTSPAATLTVRVAASIVVPPENKEVILGEDLTLTCEARGDPTPSIIWKKDAAVISAGGRRTVGNSGQLLHIGSLIGLDQGTYTCEVSNTYGTDSASAYVDVLVTPQIITGPGNLRAGLGFSVLLPCVTTGDPVPTVTWYKDNAEIVVTPGDPQYLRTQEGLNITRVRVQDGGSYRCRATNKAGASESSGTLVVETPPVITTPLLNQTVYQEALVYFTCQAAGEPRPDLVWFFNNGPVPSWGSISNQGQVLTIVSASEVTAGKITCRAENRRGQVLSEAYLQVRVAPDITPISDLTINVGTSLTVQCITSAFPEPTITWLKGQDVIISSDRVTITPPNALMIALVSKDDQGDYSCVASNDVGQTRETFRVSVLGIPSAPVILTAVALSVDSVMVTWTGTGDATDIMHYQLQYKLSVAPTWVTFLDNIPAVTSSLATPQSHTVFGLAESQTYHFRVFAKNVVGTSPPSNVAVASTPSVTGPSAPRSLAVLSFNATAVTLQWEIPAQKSGPIDTYTVEYKETSTNVYSTVHIPGDNQYTIEAVIGNLKPVTSYQFRVRAATSYNGQQQFGDYTEYVEQTTSPSAPSNAPVNVMVTASSSTSLIVSWSAVPPEHQNGPIQGYRVSYKEVGDSTAPQVKSVNATMFSVSLTGLAKWQEYALQVLGFNREGNGPNSDVIIIRTKADAPTLSPQNVHVPVTNQTAILVTWENVPEDHRHGAVDGYVVTYRSQDSLSPQELDIPGDANLVFLTGLEIATVYYVQLVAYNFVDGRRLEGPPSAETSIATQEGIPGPVQDLNVSAIGPDYIYLTWQPPSEPNGVIQAYVITYKADLPQEVTTDILSVVTGGARDSSRQRREVIYSNETHGQVETTDTSYNLTSLQPETEYSIEIVARTSVGMGMDPLKLFLSTGKARSTKSPPSWQGTTPTSTTSPPATDRAPVSLFPGGVAYPLNSLIIFITAVSLAGLALCLAIVVLLVWCKRRRDDKALKQSNYLIDNDQMCSSSQRSGSDDIILDVSSRPNSKSPSAASSQNPSRLPSVSTPTPSPPVEFADLSAMVDRPVDPNRPRASSSPSMDHRREAQGYAAHGASVADQGSGTVPRANGRLYTPARSPRNPKYHPGSSSQLESAETTPDKLEELYNKVTMSSSRGSSRMKQDSLAAIAVLLDQEESHSDVQPLDSPTSVVISNQRTTL</sequence>
<feature type="compositionally biased region" description="Polar residues" evidence="11">
    <location>
        <begin position="1577"/>
        <end position="1591"/>
    </location>
</feature>
<dbReference type="FunFam" id="2.60.40.10:FF:000093">
    <property type="entry name" value="Down syndrome cell adhesion molecule, isoform B"/>
    <property type="match status" value="1"/>
</dbReference>
<keyword evidence="4" id="KW-0677">Repeat</keyword>
<comment type="subcellular location">
    <subcellularLocation>
        <location evidence="1">Membrane</location>
        <topology evidence="1">Single-pass membrane protein</topology>
    </subcellularLocation>
</comment>
<feature type="domain" description="Fibronectin type-III" evidence="15">
    <location>
        <begin position="1192"/>
        <end position="1311"/>
    </location>
</feature>
<feature type="domain" description="Fibronectin type-III" evidence="15">
    <location>
        <begin position="990"/>
        <end position="1085"/>
    </location>
</feature>
<evidence type="ECO:0000256" key="5">
    <source>
        <dbReference type="ARBA" id="ARBA00022889"/>
    </source>
</evidence>
<evidence type="ECO:0000256" key="10">
    <source>
        <dbReference type="ARBA" id="ARBA00023319"/>
    </source>
</evidence>
<dbReference type="PROSITE" id="PS50853">
    <property type="entry name" value="FN3"/>
    <property type="match status" value="5"/>
</dbReference>
<feature type="domain" description="Ig-like" evidence="14">
    <location>
        <begin position="124"/>
        <end position="223"/>
    </location>
</feature>
<dbReference type="FunFam" id="2.60.40.10:FF:000028">
    <property type="entry name" value="Neuronal cell adhesion molecule"/>
    <property type="match status" value="1"/>
</dbReference>
<evidence type="ECO:0000256" key="7">
    <source>
        <dbReference type="ARBA" id="ARBA00023136"/>
    </source>
</evidence>
<feature type="region of interest" description="Disordered" evidence="11">
    <location>
        <begin position="1567"/>
        <end position="1591"/>
    </location>
</feature>
<dbReference type="PANTHER" id="PTHR44170">
    <property type="entry name" value="PROTEIN SIDEKICK"/>
    <property type="match status" value="1"/>
</dbReference>
<feature type="compositionally biased region" description="Polar residues" evidence="11">
    <location>
        <begin position="1417"/>
        <end position="1434"/>
    </location>
</feature>
<feature type="domain" description="Ig-like" evidence="14">
    <location>
        <begin position="325"/>
        <end position="407"/>
    </location>
</feature>
<feature type="compositionally biased region" description="Low complexity" evidence="11">
    <location>
        <begin position="1316"/>
        <end position="1334"/>
    </location>
</feature>
<feature type="region of interest" description="Disordered" evidence="11">
    <location>
        <begin position="1398"/>
        <end position="1534"/>
    </location>
</feature>
<evidence type="ECO:0000256" key="2">
    <source>
        <dbReference type="ARBA" id="ARBA00022692"/>
    </source>
</evidence>
<feature type="chain" id="PRO_5034699518" evidence="13">
    <location>
        <begin position="24"/>
        <end position="1591"/>
    </location>
</feature>
<reference evidence="17" key="1">
    <citation type="submission" date="2025-08" db="UniProtKB">
        <authorList>
            <consortium name="RefSeq"/>
        </authorList>
    </citation>
    <scope>IDENTIFICATION</scope>
</reference>
<dbReference type="Pfam" id="PF13927">
    <property type="entry name" value="Ig_3"/>
    <property type="match status" value="5"/>
</dbReference>
<feature type="domain" description="Fibronectin type-III" evidence="15">
    <location>
        <begin position="782"/>
        <end position="881"/>
    </location>
</feature>
<feature type="domain" description="Ig-like" evidence="14">
    <location>
        <begin position="691"/>
        <end position="775"/>
    </location>
</feature>
<dbReference type="Pfam" id="PF00041">
    <property type="entry name" value="fn3"/>
    <property type="match status" value="5"/>
</dbReference>
<dbReference type="InterPro" id="IPR003961">
    <property type="entry name" value="FN3_dom"/>
</dbReference>
<dbReference type="SUPFAM" id="SSF49265">
    <property type="entry name" value="Fibronectin type III"/>
    <property type="match status" value="3"/>
</dbReference>
<evidence type="ECO:0000313" key="16">
    <source>
        <dbReference type="Proteomes" id="UP000694845"/>
    </source>
</evidence>
<feature type="domain" description="Fibronectin type-III" evidence="15">
    <location>
        <begin position="886"/>
        <end position="985"/>
    </location>
</feature>
<evidence type="ECO:0000259" key="14">
    <source>
        <dbReference type="PROSITE" id="PS50835"/>
    </source>
</evidence>
<evidence type="ECO:0000256" key="9">
    <source>
        <dbReference type="ARBA" id="ARBA00023180"/>
    </source>
</evidence>
<keyword evidence="5" id="KW-0130">Cell adhesion</keyword>
<dbReference type="CDD" id="cd00096">
    <property type="entry name" value="Ig"/>
    <property type="match status" value="2"/>
</dbReference>
<evidence type="ECO:0000256" key="13">
    <source>
        <dbReference type="SAM" id="SignalP"/>
    </source>
</evidence>
<dbReference type="FunFam" id="2.60.40.10:FF:000032">
    <property type="entry name" value="palladin isoform X1"/>
    <property type="match status" value="2"/>
</dbReference>
<dbReference type="PROSITE" id="PS50835">
    <property type="entry name" value="IG_LIKE"/>
    <property type="match status" value="8"/>
</dbReference>
<evidence type="ECO:0000256" key="6">
    <source>
        <dbReference type="ARBA" id="ARBA00022989"/>
    </source>
</evidence>
<evidence type="ECO:0000256" key="12">
    <source>
        <dbReference type="SAM" id="Phobius"/>
    </source>
</evidence>
<dbReference type="KEGG" id="aplc:110988113"/>
<dbReference type="SMART" id="SM00408">
    <property type="entry name" value="IGc2"/>
    <property type="match status" value="8"/>
</dbReference>
<evidence type="ECO:0000259" key="15">
    <source>
        <dbReference type="PROSITE" id="PS50853"/>
    </source>
</evidence>
<name>A0A8B7ZPT3_ACAPL</name>
<proteinExistence type="predicted"/>
<protein>
    <submittedName>
        <fullName evidence="17">Protein sidekick-1-like</fullName>
    </submittedName>
</protein>